<dbReference type="GeneID" id="26613446"/>
<dbReference type="Proteomes" id="UP000203408">
    <property type="component" value="Segment"/>
</dbReference>
<proteinExistence type="predicted"/>
<dbReference type="EMBL" id="KT001918">
    <property type="protein sequence ID" value="AKU44567.1"/>
    <property type="molecule type" value="Genomic_DNA"/>
</dbReference>
<reference evidence="1 2" key="1">
    <citation type="journal article" date="2015" name="Genome Announc.">
        <title>Complete Genome Sequence of Carbapenemase-Producing Klebsiella pneumoniae Myophage Matisse.</title>
        <authorList>
            <person name="Provasek V.E."/>
            <person name="Lessor L.E."/>
            <person name="Cahill J.L."/>
            <person name="Rasche E.S."/>
            <person name="Kuty Everett G.F."/>
        </authorList>
    </citation>
    <scope>NUCLEOTIDE SEQUENCE [LARGE SCALE GENOMIC DNA]</scope>
</reference>
<protein>
    <submittedName>
        <fullName evidence="1">Uncharacterized protein</fullName>
    </submittedName>
</protein>
<evidence type="ECO:0000313" key="1">
    <source>
        <dbReference type="EMBL" id="AKU44567.1"/>
    </source>
</evidence>
<gene>
    <name evidence="1" type="ORF">CPT_Matisse263</name>
</gene>
<keyword evidence="2" id="KW-1185">Reference proteome</keyword>
<accession>A0A0K1LPW2</accession>
<evidence type="ECO:0000313" key="2">
    <source>
        <dbReference type="Proteomes" id="UP000203408"/>
    </source>
</evidence>
<dbReference type="KEGG" id="vg:26613446"/>
<sequence>MELLEGKSYTLNIDAKEFAEKTWRNALAELIKNNGYITIDRIAIGDTEDIAYVLQDDFEYEIPSHIWKYFKPYDLPEEEPKIATKEEIAAPDLNFVSSDPKMWMTVKPVQQDINDLRFDYPFVKRITSISVLSAPTDSQALEFALQHVFGDNKLYAIDKEAAIDEQKKEIINLLSLHQQLEAVELIERMLSDTKKDIISKITPARRKAIDENRDLRYSRIAS</sequence>
<organism evidence="1 2">
    <name type="scientific">Klebsiella phage Matisse</name>
    <dbReference type="NCBI Taxonomy" id="1675607"/>
    <lineage>
        <taxon>Viruses</taxon>
        <taxon>Duplodnaviria</taxon>
        <taxon>Heunggongvirae</taxon>
        <taxon>Uroviricota</taxon>
        <taxon>Caudoviricetes</taxon>
        <taxon>Pantevenvirales</taxon>
        <taxon>Straboviridae</taxon>
        <taxon>Slopekvirus</taxon>
        <taxon>Slopekvirus matisse</taxon>
    </lineage>
</organism>
<dbReference type="RefSeq" id="YP_009194507.1">
    <property type="nucleotide sequence ID" value="NC_028750.1"/>
</dbReference>
<name>A0A0K1LPW2_9CAUD</name>